<feature type="transmembrane region" description="Helical" evidence="1">
    <location>
        <begin position="22"/>
        <end position="43"/>
    </location>
</feature>
<gene>
    <name evidence="2" type="ORF">BDQ12DRAFT_668977</name>
</gene>
<name>A0A5C3LP96_9AGAR</name>
<organism evidence="2 3">
    <name type="scientific">Crucibulum laeve</name>
    <dbReference type="NCBI Taxonomy" id="68775"/>
    <lineage>
        <taxon>Eukaryota</taxon>
        <taxon>Fungi</taxon>
        <taxon>Dikarya</taxon>
        <taxon>Basidiomycota</taxon>
        <taxon>Agaricomycotina</taxon>
        <taxon>Agaricomycetes</taxon>
        <taxon>Agaricomycetidae</taxon>
        <taxon>Agaricales</taxon>
        <taxon>Agaricineae</taxon>
        <taxon>Nidulariaceae</taxon>
        <taxon>Crucibulum</taxon>
    </lineage>
</organism>
<sequence length="221" mass="24342">MNCASLVVWSARTYAVFGKNRIVLAYFSILGLACIILDVIQVPATQCHGSSLSPLVGGLLSIFMVIFEFTSALLTVIRSVQALNVGGSWKFQRGGFTYLVLEQGILYFCGVFMFTLASLILNIKIPGGFLQRLLNAFTIPLSGLFTARFLLNLRKWEVRHSANASKSSQHDSTTMQFSHVGTSLQDDFGEDPVARATRDRSRGEIIMEISRVQPTTVVNVV</sequence>
<feature type="transmembrane region" description="Helical" evidence="1">
    <location>
        <begin position="133"/>
        <end position="151"/>
    </location>
</feature>
<protein>
    <submittedName>
        <fullName evidence="2">Uncharacterized protein</fullName>
    </submittedName>
</protein>
<keyword evidence="1" id="KW-0812">Transmembrane</keyword>
<proteinExistence type="predicted"/>
<evidence type="ECO:0000256" key="1">
    <source>
        <dbReference type="SAM" id="Phobius"/>
    </source>
</evidence>
<dbReference type="OrthoDB" id="3267855at2759"/>
<accession>A0A5C3LP96</accession>
<dbReference type="Proteomes" id="UP000308652">
    <property type="component" value="Unassembled WGS sequence"/>
</dbReference>
<keyword evidence="1" id="KW-1133">Transmembrane helix</keyword>
<dbReference type="EMBL" id="ML213626">
    <property type="protein sequence ID" value="TFK34969.1"/>
    <property type="molecule type" value="Genomic_DNA"/>
</dbReference>
<evidence type="ECO:0000313" key="3">
    <source>
        <dbReference type="Proteomes" id="UP000308652"/>
    </source>
</evidence>
<reference evidence="2 3" key="1">
    <citation type="journal article" date="2019" name="Nat. Ecol. Evol.">
        <title>Megaphylogeny resolves global patterns of mushroom evolution.</title>
        <authorList>
            <person name="Varga T."/>
            <person name="Krizsan K."/>
            <person name="Foldi C."/>
            <person name="Dima B."/>
            <person name="Sanchez-Garcia M."/>
            <person name="Sanchez-Ramirez S."/>
            <person name="Szollosi G.J."/>
            <person name="Szarkandi J.G."/>
            <person name="Papp V."/>
            <person name="Albert L."/>
            <person name="Andreopoulos W."/>
            <person name="Angelini C."/>
            <person name="Antonin V."/>
            <person name="Barry K.W."/>
            <person name="Bougher N.L."/>
            <person name="Buchanan P."/>
            <person name="Buyck B."/>
            <person name="Bense V."/>
            <person name="Catcheside P."/>
            <person name="Chovatia M."/>
            <person name="Cooper J."/>
            <person name="Damon W."/>
            <person name="Desjardin D."/>
            <person name="Finy P."/>
            <person name="Geml J."/>
            <person name="Haridas S."/>
            <person name="Hughes K."/>
            <person name="Justo A."/>
            <person name="Karasinski D."/>
            <person name="Kautmanova I."/>
            <person name="Kiss B."/>
            <person name="Kocsube S."/>
            <person name="Kotiranta H."/>
            <person name="LaButti K.M."/>
            <person name="Lechner B.E."/>
            <person name="Liimatainen K."/>
            <person name="Lipzen A."/>
            <person name="Lukacs Z."/>
            <person name="Mihaltcheva S."/>
            <person name="Morgado L.N."/>
            <person name="Niskanen T."/>
            <person name="Noordeloos M.E."/>
            <person name="Ohm R.A."/>
            <person name="Ortiz-Santana B."/>
            <person name="Ovrebo C."/>
            <person name="Racz N."/>
            <person name="Riley R."/>
            <person name="Savchenko A."/>
            <person name="Shiryaev A."/>
            <person name="Soop K."/>
            <person name="Spirin V."/>
            <person name="Szebenyi C."/>
            <person name="Tomsovsky M."/>
            <person name="Tulloss R.E."/>
            <person name="Uehling J."/>
            <person name="Grigoriev I.V."/>
            <person name="Vagvolgyi C."/>
            <person name="Papp T."/>
            <person name="Martin F.M."/>
            <person name="Miettinen O."/>
            <person name="Hibbett D.S."/>
            <person name="Nagy L.G."/>
        </authorList>
    </citation>
    <scope>NUCLEOTIDE SEQUENCE [LARGE SCALE GENOMIC DNA]</scope>
    <source>
        <strain evidence="2 3">CBS 166.37</strain>
    </source>
</reference>
<feature type="transmembrane region" description="Helical" evidence="1">
    <location>
        <begin position="98"/>
        <end position="121"/>
    </location>
</feature>
<feature type="transmembrane region" description="Helical" evidence="1">
    <location>
        <begin position="55"/>
        <end position="77"/>
    </location>
</feature>
<evidence type="ECO:0000313" key="2">
    <source>
        <dbReference type="EMBL" id="TFK34969.1"/>
    </source>
</evidence>
<keyword evidence="1" id="KW-0472">Membrane</keyword>
<dbReference type="AlphaFoldDB" id="A0A5C3LP96"/>
<keyword evidence="3" id="KW-1185">Reference proteome</keyword>